<keyword evidence="4" id="KW-0378">Hydrolase</keyword>
<dbReference type="GO" id="GO:0005975">
    <property type="term" value="P:carbohydrate metabolic process"/>
    <property type="evidence" value="ECO:0007669"/>
    <property type="project" value="InterPro"/>
</dbReference>
<dbReference type="GO" id="GO:0030246">
    <property type="term" value="F:carbohydrate binding"/>
    <property type="evidence" value="ECO:0007669"/>
    <property type="project" value="TreeGrafter"/>
</dbReference>
<protein>
    <recommendedName>
        <fullName evidence="3">Beta-glucuronidase</fullName>
        <ecNumber evidence="2">3.2.1.31</ecNumber>
    </recommendedName>
</protein>
<dbReference type="PROSITE" id="PS51318">
    <property type="entry name" value="TAT"/>
    <property type="match status" value="1"/>
</dbReference>
<dbReference type="FunFam" id="3.20.20.80:FF:000080">
    <property type="entry name" value="Beta-glucuronidase UidA"/>
    <property type="match status" value="1"/>
</dbReference>
<dbReference type="InterPro" id="IPR008979">
    <property type="entry name" value="Galactose-bd-like_sf"/>
</dbReference>
<dbReference type="Pfam" id="PF02837">
    <property type="entry name" value="Glyco_hydro_2_N"/>
    <property type="match status" value="1"/>
</dbReference>
<dbReference type="PANTHER" id="PTHR10066">
    <property type="entry name" value="BETA-GLUCURONIDASE"/>
    <property type="match status" value="1"/>
</dbReference>
<feature type="domain" description="Glycoside hydrolase family 2 immunoglobulin-like beta-sandwich" evidence="7">
    <location>
        <begin position="248"/>
        <end position="341"/>
    </location>
</feature>
<evidence type="ECO:0000313" key="11">
    <source>
        <dbReference type="Proteomes" id="UP000321085"/>
    </source>
</evidence>
<dbReference type="NCBIfam" id="NF007538">
    <property type="entry name" value="PRK10150.1"/>
    <property type="match status" value="1"/>
</dbReference>
<feature type="domain" description="Glycosyl hydrolases family 2 sugar binding" evidence="9">
    <location>
        <begin position="78"/>
        <end position="245"/>
    </location>
</feature>
<evidence type="ECO:0000259" key="7">
    <source>
        <dbReference type="Pfam" id="PF00703"/>
    </source>
</evidence>
<dbReference type="InterPro" id="IPR006102">
    <property type="entry name" value="Ig-like_GH2"/>
</dbReference>
<evidence type="ECO:0000313" key="10">
    <source>
        <dbReference type="EMBL" id="GEO13707.1"/>
    </source>
</evidence>
<name>A0A512BPA0_9HYPH</name>
<dbReference type="InterPro" id="IPR036156">
    <property type="entry name" value="Beta-gal/glucu_dom_sf"/>
</dbReference>
<evidence type="ECO:0000259" key="9">
    <source>
        <dbReference type="Pfam" id="PF02837"/>
    </source>
</evidence>
<dbReference type="OrthoDB" id="9758603at2"/>
<dbReference type="InterPro" id="IPR006104">
    <property type="entry name" value="Glyco_hydro_2_N"/>
</dbReference>
<dbReference type="SUPFAM" id="SSF49785">
    <property type="entry name" value="Galactose-binding domain-like"/>
    <property type="match status" value="1"/>
</dbReference>
<feature type="compositionally biased region" description="Pro residues" evidence="6">
    <location>
        <begin position="50"/>
        <end position="59"/>
    </location>
</feature>
<evidence type="ECO:0000256" key="1">
    <source>
        <dbReference type="ARBA" id="ARBA00007401"/>
    </source>
</evidence>
<dbReference type="InterPro" id="IPR006311">
    <property type="entry name" value="TAT_signal"/>
</dbReference>
<dbReference type="Gene3D" id="2.60.40.10">
    <property type="entry name" value="Immunoglobulins"/>
    <property type="match status" value="1"/>
</dbReference>
<evidence type="ECO:0000256" key="4">
    <source>
        <dbReference type="ARBA" id="ARBA00022801"/>
    </source>
</evidence>
<feature type="region of interest" description="Disordered" evidence="6">
    <location>
        <begin position="40"/>
        <end position="66"/>
    </location>
</feature>
<dbReference type="InterPro" id="IPR006101">
    <property type="entry name" value="Glyco_hydro_2"/>
</dbReference>
<proteinExistence type="inferred from homology"/>
<dbReference type="InterPro" id="IPR013783">
    <property type="entry name" value="Ig-like_fold"/>
</dbReference>
<dbReference type="SUPFAM" id="SSF49303">
    <property type="entry name" value="beta-Galactosidase/glucuronidase domain"/>
    <property type="match status" value="1"/>
</dbReference>
<dbReference type="GO" id="GO:0019391">
    <property type="term" value="P:glucuronoside catabolic process"/>
    <property type="evidence" value="ECO:0007669"/>
    <property type="project" value="TreeGrafter"/>
</dbReference>
<dbReference type="EMBL" id="BJYU01000015">
    <property type="protein sequence ID" value="GEO13707.1"/>
    <property type="molecule type" value="Genomic_DNA"/>
</dbReference>
<dbReference type="InterPro" id="IPR006103">
    <property type="entry name" value="Glyco_hydro_2_cat"/>
</dbReference>
<dbReference type="RefSeq" id="WP_114186170.1">
    <property type="nucleotide sequence ID" value="NZ_BJYU01000015.1"/>
</dbReference>
<organism evidence="10 11">
    <name type="scientific">Microvirga aerophila</name>
    <dbReference type="NCBI Taxonomy" id="670291"/>
    <lineage>
        <taxon>Bacteria</taxon>
        <taxon>Pseudomonadati</taxon>
        <taxon>Pseudomonadota</taxon>
        <taxon>Alphaproteobacteria</taxon>
        <taxon>Hyphomicrobiales</taxon>
        <taxon>Methylobacteriaceae</taxon>
        <taxon>Microvirga</taxon>
    </lineage>
</organism>
<dbReference type="InterPro" id="IPR017853">
    <property type="entry name" value="GH"/>
</dbReference>
<dbReference type="Proteomes" id="UP000321085">
    <property type="component" value="Unassembled WGS sequence"/>
</dbReference>
<evidence type="ECO:0000256" key="6">
    <source>
        <dbReference type="SAM" id="MobiDB-lite"/>
    </source>
</evidence>
<dbReference type="PRINTS" id="PR00132">
    <property type="entry name" value="GLHYDRLASE2"/>
</dbReference>
<dbReference type="Pfam" id="PF02836">
    <property type="entry name" value="Glyco_hydro_2_C"/>
    <property type="match status" value="1"/>
</dbReference>
<dbReference type="PANTHER" id="PTHR10066:SF67">
    <property type="entry name" value="BETA-GLUCURONIDASE"/>
    <property type="match status" value="1"/>
</dbReference>
<evidence type="ECO:0000256" key="3">
    <source>
        <dbReference type="ARBA" id="ARBA00016205"/>
    </source>
</evidence>
<dbReference type="GO" id="GO:0004566">
    <property type="term" value="F:beta-glucuronidase activity"/>
    <property type="evidence" value="ECO:0007669"/>
    <property type="project" value="UniProtKB-EC"/>
</dbReference>
<dbReference type="Gene3D" id="3.20.20.80">
    <property type="entry name" value="Glycosidases"/>
    <property type="match status" value="1"/>
</dbReference>
<dbReference type="SUPFAM" id="SSF51445">
    <property type="entry name" value="(Trans)glycosidases"/>
    <property type="match status" value="1"/>
</dbReference>
<evidence type="ECO:0000256" key="2">
    <source>
        <dbReference type="ARBA" id="ARBA00012761"/>
    </source>
</evidence>
<dbReference type="Pfam" id="PF00703">
    <property type="entry name" value="Glyco_hydro_2"/>
    <property type="match status" value="1"/>
</dbReference>
<keyword evidence="5" id="KW-0326">Glycosidase</keyword>
<keyword evidence="11" id="KW-1185">Reference proteome</keyword>
<evidence type="ECO:0000259" key="8">
    <source>
        <dbReference type="Pfam" id="PF02836"/>
    </source>
</evidence>
<reference evidence="10 11" key="1">
    <citation type="submission" date="2019-07" db="EMBL/GenBank/DDBJ databases">
        <title>Whole genome shotgun sequence of Microvirga aerophila NBRC 106136.</title>
        <authorList>
            <person name="Hosoyama A."/>
            <person name="Uohara A."/>
            <person name="Ohji S."/>
            <person name="Ichikawa N."/>
        </authorList>
    </citation>
    <scope>NUCLEOTIDE SEQUENCE [LARGE SCALE GENOMIC DNA]</scope>
    <source>
        <strain evidence="10 11">NBRC 106136</strain>
    </source>
</reference>
<comment type="caution">
    <text evidence="10">The sequence shown here is derived from an EMBL/GenBank/DDBJ whole genome shotgun (WGS) entry which is preliminary data.</text>
</comment>
<feature type="domain" description="Glycoside hydrolase family 2 catalytic" evidence="8">
    <location>
        <begin position="343"/>
        <end position="653"/>
    </location>
</feature>
<dbReference type="EC" id="3.2.1.31" evidence="2"/>
<dbReference type="AlphaFoldDB" id="A0A512BPA0"/>
<gene>
    <name evidence="10" type="primary">uidA</name>
    <name evidence="10" type="ORF">MAE02_14030</name>
</gene>
<comment type="similarity">
    <text evidence="1">Belongs to the glycosyl hydrolase 2 family.</text>
</comment>
<dbReference type="Gene3D" id="2.60.120.260">
    <property type="entry name" value="Galactose-binding domain-like"/>
    <property type="match status" value="1"/>
</dbReference>
<accession>A0A512BPA0</accession>
<sequence>MKHPSTQIGDPGQTAAQAAAVNRRDLLLASTIAGAASLVGGHAAAQTQPGTPPPQPTPQGEPSGLLYPQQNRLRNVMDLSGLWEFQLDPREEGQAQGWFSALPAPRQIPVPCSWNDLFDDAKNYLDLAWYLHRVWVPSGWQGQRVFLRVGSANYAARVWVNGTLVTEHQGGHLPFAAEVTRQLAWDRETVIAIAVENKQLVERVPPGPGPGGGGVAGVAGWYPATTYDFFPYAGLHRQVWLYSVPAAAHIDDITTVPAIDGSDGVVTVKVAAAGGYAGTGKVRLDAIEADLQFRSGVAEATLRVPSARLWSPQDPHLYPLTVTLTEGQRVTDAYSLDIGIRTVAVRGDQLLLNGQPIKLTGFGKHEDFPLSGRALNLPMWIRDYELLKWVGANSYRASHYPYAEEAMQLADRMGFLVINEIPAVGLNFENPEELTAQHLAQCQKQLRELIARDKNHPSTIMWCVSNEPMSGPPLGAAPPVPAAVASGTRFFRQMYDEARRLDGTRPVTLVRVQGGTMEWLGIFDVACVNAYYGWYTEPGQLDLAQQALARDLDEVHRTWGKPVIVTEFGTDTLPGTHNQPPEMWTEEYQVEFIRRYLDVAARRPFMVGMHIWNFADFKTGQGTMRAGAMNHKGVFTRDRRPKMAAHFLRERWAGKDGRKGL</sequence>
<evidence type="ECO:0000256" key="5">
    <source>
        <dbReference type="ARBA" id="ARBA00023295"/>
    </source>
</evidence>